<dbReference type="Pfam" id="PF19581">
    <property type="entry name" value="Glyoxalase_7"/>
    <property type="match status" value="1"/>
</dbReference>
<dbReference type="RefSeq" id="WP_079686951.1">
    <property type="nucleotide sequence ID" value="NZ_FUZU01000001.1"/>
</dbReference>
<keyword evidence="6" id="KW-1185">Reference proteome</keyword>
<protein>
    <recommendedName>
        <fullName evidence="2">Bleomycin resistance protein</fullName>
    </recommendedName>
</protein>
<dbReference type="GO" id="GO:0046677">
    <property type="term" value="P:response to antibiotic"/>
    <property type="evidence" value="ECO:0007669"/>
    <property type="project" value="UniProtKB-KW"/>
</dbReference>
<evidence type="ECO:0000313" key="5">
    <source>
        <dbReference type="EMBL" id="SKC66185.1"/>
    </source>
</evidence>
<dbReference type="AlphaFoldDB" id="A0A1T5KRR3"/>
<evidence type="ECO:0000313" key="6">
    <source>
        <dbReference type="Proteomes" id="UP000190961"/>
    </source>
</evidence>
<dbReference type="InterPro" id="IPR000335">
    <property type="entry name" value="Bleomycin-R"/>
</dbReference>
<name>A0A1T5KRR3_9BACT</name>
<organism evidence="5 6">
    <name type="scientific">Ohtaekwangia koreensis</name>
    <dbReference type="NCBI Taxonomy" id="688867"/>
    <lineage>
        <taxon>Bacteria</taxon>
        <taxon>Pseudomonadati</taxon>
        <taxon>Bacteroidota</taxon>
        <taxon>Cytophagia</taxon>
        <taxon>Cytophagales</taxon>
        <taxon>Fulvivirgaceae</taxon>
        <taxon>Ohtaekwangia</taxon>
    </lineage>
</organism>
<dbReference type="InterPro" id="IPR037523">
    <property type="entry name" value="VOC_core"/>
</dbReference>
<dbReference type="OrthoDB" id="66829at2"/>
<evidence type="ECO:0000256" key="3">
    <source>
        <dbReference type="ARBA" id="ARBA00023251"/>
    </source>
</evidence>
<dbReference type="PROSITE" id="PS51819">
    <property type="entry name" value="VOC"/>
    <property type="match status" value="1"/>
</dbReference>
<sequence>MNIIPMMKCANMEESILFYTHVLDFEWVGTWPETGAPSFSVLQREGAELHLSSHSGDGVTGAVVSIIAEDIDMLFLKYIGRGLKPGNKNSPVHQSPVSQTWGTREFYVDDPNGNTLRFIQRS</sequence>
<evidence type="ECO:0000256" key="1">
    <source>
        <dbReference type="ARBA" id="ARBA00011051"/>
    </source>
</evidence>
<comment type="similarity">
    <text evidence="1">Belongs to the bleomycin resistance protein family.</text>
</comment>
<dbReference type="EMBL" id="FUZU01000001">
    <property type="protein sequence ID" value="SKC66185.1"/>
    <property type="molecule type" value="Genomic_DNA"/>
</dbReference>
<feature type="domain" description="VOC" evidence="4">
    <location>
        <begin position="1"/>
        <end position="121"/>
    </location>
</feature>
<dbReference type="InterPro" id="IPR029068">
    <property type="entry name" value="Glyas_Bleomycin-R_OHBP_Dase"/>
</dbReference>
<reference evidence="5 6" key="1">
    <citation type="submission" date="2017-02" db="EMBL/GenBank/DDBJ databases">
        <authorList>
            <person name="Peterson S.W."/>
        </authorList>
    </citation>
    <scope>NUCLEOTIDE SEQUENCE [LARGE SCALE GENOMIC DNA]</scope>
    <source>
        <strain evidence="5 6">DSM 25262</strain>
    </source>
</reference>
<proteinExistence type="inferred from homology"/>
<accession>A0A1T5KRR3</accession>
<dbReference type="STRING" id="688867.SAMN05660236_2505"/>
<evidence type="ECO:0000256" key="2">
    <source>
        <dbReference type="ARBA" id="ARBA00021572"/>
    </source>
</evidence>
<keyword evidence="3" id="KW-0046">Antibiotic resistance</keyword>
<evidence type="ECO:0000259" key="4">
    <source>
        <dbReference type="PROSITE" id="PS51819"/>
    </source>
</evidence>
<dbReference type="SUPFAM" id="SSF54593">
    <property type="entry name" value="Glyoxalase/Bleomycin resistance protein/Dihydroxybiphenyl dioxygenase"/>
    <property type="match status" value="1"/>
</dbReference>
<dbReference type="Gene3D" id="3.10.180.10">
    <property type="entry name" value="2,3-Dihydroxybiphenyl 1,2-Dioxygenase, domain 1"/>
    <property type="match status" value="1"/>
</dbReference>
<dbReference type="Proteomes" id="UP000190961">
    <property type="component" value="Unassembled WGS sequence"/>
</dbReference>
<gene>
    <name evidence="5" type="ORF">SAMN05660236_2505</name>
</gene>